<proteinExistence type="predicted"/>
<name>A0A3M7QKE4_BRAPC</name>
<comment type="caution">
    <text evidence="1">The sequence shown here is derived from an EMBL/GenBank/DDBJ whole genome shotgun (WGS) entry which is preliminary data.</text>
</comment>
<dbReference type="AlphaFoldDB" id="A0A3M7QKE4"/>
<evidence type="ECO:0000313" key="1">
    <source>
        <dbReference type="EMBL" id="RNA11428.1"/>
    </source>
</evidence>
<evidence type="ECO:0000313" key="2">
    <source>
        <dbReference type="Proteomes" id="UP000276133"/>
    </source>
</evidence>
<sequence length="65" mass="7382">MELNNQEHYEEEVLRGSFRMHLTAQRLSSNCHIIIIYGDSVGNSKSLAESVSALKLSFGWTQINK</sequence>
<keyword evidence="2" id="KW-1185">Reference proteome</keyword>
<organism evidence="1 2">
    <name type="scientific">Brachionus plicatilis</name>
    <name type="common">Marine rotifer</name>
    <name type="synonym">Brachionus muelleri</name>
    <dbReference type="NCBI Taxonomy" id="10195"/>
    <lineage>
        <taxon>Eukaryota</taxon>
        <taxon>Metazoa</taxon>
        <taxon>Spiralia</taxon>
        <taxon>Gnathifera</taxon>
        <taxon>Rotifera</taxon>
        <taxon>Eurotatoria</taxon>
        <taxon>Monogononta</taxon>
        <taxon>Pseudotrocha</taxon>
        <taxon>Ploima</taxon>
        <taxon>Brachionidae</taxon>
        <taxon>Brachionus</taxon>
    </lineage>
</organism>
<accession>A0A3M7QKE4</accession>
<protein>
    <submittedName>
        <fullName evidence="1">Uncharacterized protein</fullName>
    </submittedName>
</protein>
<dbReference type="Proteomes" id="UP000276133">
    <property type="component" value="Unassembled WGS sequence"/>
</dbReference>
<gene>
    <name evidence="1" type="ORF">BpHYR1_037065</name>
</gene>
<reference evidence="1 2" key="1">
    <citation type="journal article" date="2018" name="Sci. Rep.">
        <title>Genomic signatures of local adaptation to the degree of environmental predictability in rotifers.</title>
        <authorList>
            <person name="Franch-Gras L."/>
            <person name="Hahn C."/>
            <person name="Garcia-Roger E.M."/>
            <person name="Carmona M.J."/>
            <person name="Serra M."/>
            <person name="Gomez A."/>
        </authorList>
    </citation>
    <scope>NUCLEOTIDE SEQUENCE [LARGE SCALE GENOMIC DNA]</scope>
    <source>
        <strain evidence="1">HYR1</strain>
    </source>
</reference>
<dbReference type="EMBL" id="REGN01005952">
    <property type="protein sequence ID" value="RNA11428.1"/>
    <property type="molecule type" value="Genomic_DNA"/>
</dbReference>